<evidence type="ECO:0000259" key="3">
    <source>
        <dbReference type="PROSITE" id="PS50240"/>
    </source>
</evidence>
<accession>A0A8S9YL77</accession>
<organism evidence="4 5">
    <name type="scientific">Paragonimus skrjabini miyazakii</name>
    <dbReference type="NCBI Taxonomy" id="59628"/>
    <lineage>
        <taxon>Eukaryota</taxon>
        <taxon>Metazoa</taxon>
        <taxon>Spiralia</taxon>
        <taxon>Lophotrochozoa</taxon>
        <taxon>Platyhelminthes</taxon>
        <taxon>Trematoda</taxon>
        <taxon>Digenea</taxon>
        <taxon>Plagiorchiida</taxon>
        <taxon>Troglotremata</taxon>
        <taxon>Troglotrematidae</taxon>
        <taxon>Paragonimus</taxon>
    </lineage>
</organism>
<proteinExistence type="inferred from homology"/>
<keyword evidence="1" id="KW-1015">Disulfide bond</keyword>
<comment type="similarity">
    <text evidence="2">Belongs to the peptidase S1 family. CLIP subfamily.</text>
</comment>
<dbReference type="PROSITE" id="PS50240">
    <property type="entry name" value="TRYPSIN_DOM"/>
    <property type="match status" value="1"/>
</dbReference>
<reference evidence="4" key="1">
    <citation type="submission" date="2019-07" db="EMBL/GenBank/DDBJ databases">
        <title>Annotation for the trematode Paragonimus miyazaki's.</title>
        <authorList>
            <person name="Choi Y.-J."/>
        </authorList>
    </citation>
    <scope>NUCLEOTIDE SEQUENCE</scope>
    <source>
        <strain evidence="4">Japan</strain>
    </source>
</reference>
<dbReference type="Pfam" id="PF00089">
    <property type="entry name" value="Trypsin"/>
    <property type="match status" value="1"/>
</dbReference>
<name>A0A8S9YL77_9TREM</name>
<gene>
    <name evidence="4" type="ORF">EG68_07926</name>
</gene>
<dbReference type="PANTHER" id="PTHR24256">
    <property type="entry name" value="TRYPTASE-RELATED"/>
    <property type="match status" value="1"/>
</dbReference>
<dbReference type="GO" id="GO:0006508">
    <property type="term" value="P:proteolysis"/>
    <property type="evidence" value="ECO:0007669"/>
    <property type="project" value="InterPro"/>
</dbReference>
<dbReference type="Gene3D" id="2.40.10.10">
    <property type="entry name" value="Trypsin-like serine proteases"/>
    <property type="match status" value="1"/>
</dbReference>
<dbReference type="EMBL" id="JTDE01003830">
    <property type="protein sequence ID" value="KAF7255599.1"/>
    <property type="molecule type" value="Genomic_DNA"/>
</dbReference>
<dbReference type="InterPro" id="IPR009003">
    <property type="entry name" value="Peptidase_S1_PA"/>
</dbReference>
<dbReference type="InterPro" id="IPR001254">
    <property type="entry name" value="Trypsin_dom"/>
</dbReference>
<evidence type="ECO:0000313" key="4">
    <source>
        <dbReference type="EMBL" id="KAF7255599.1"/>
    </source>
</evidence>
<feature type="domain" description="Peptidase S1" evidence="3">
    <location>
        <begin position="1"/>
        <end position="217"/>
    </location>
</feature>
<dbReference type="AlphaFoldDB" id="A0A8S9YL77"/>
<evidence type="ECO:0000256" key="2">
    <source>
        <dbReference type="ARBA" id="ARBA00024195"/>
    </source>
</evidence>
<sequence>MNINDIALLKIRGKLPLDQNKVSQVELPLDSVVVRWPTLYTSCILVGWGCTNANGPVSNTARVLEMRVLQSQACTEMYDRSFVLDSRFQLCAGYYMSGKSACQADDRSTWARNQLACSTPAILSIVYSIAHESYHINAWYTASCSKHAALEFSYLHQTTSKYVIHQGSSEIGRLVDEKLFGGVTGNRDEPSDSKLGNVIPPVCPSTFTENWFEEPKSNRWAKSNTLPVSL</sequence>
<evidence type="ECO:0000313" key="5">
    <source>
        <dbReference type="Proteomes" id="UP000822476"/>
    </source>
</evidence>
<keyword evidence="5" id="KW-1185">Reference proteome</keyword>
<dbReference type="Proteomes" id="UP000822476">
    <property type="component" value="Unassembled WGS sequence"/>
</dbReference>
<dbReference type="GO" id="GO:0004252">
    <property type="term" value="F:serine-type endopeptidase activity"/>
    <property type="evidence" value="ECO:0007669"/>
    <property type="project" value="InterPro"/>
</dbReference>
<evidence type="ECO:0000256" key="1">
    <source>
        <dbReference type="ARBA" id="ARBA00023157"/>
    </source>
</evidence>
<dbReference type="OrthoDB" id="6267810at2759"/>
<comment type="caution">
    <text evidence="4">The sequence shown here is derived from an EMBL/GenBank/DDBJ whole genome shotgun (WGS) entry which is preliminary data.</text>
</comment>
<dbReference type="SUPFAM" id="SSF50494">
    <property type="entry name" value="Trypsin-like serine proteases"/>
    <property type="match status" value="1"/>
</dbReference>
<protein>
    <recommendedName>
        <fullName evidence="3">Peptidase S1 domain-containing protein</fullName>
    </recommendedName>
</protein>
<dbReference type="InterPro" id="IPR051487">
    <property type="entry name" value="Ser/Thr_Proteases_Immune/Dev"/>
</dbReference>
<dbReference type="InterPro" id="IPR043504">
    <property type="entry name" value="Peptidase_S1_PA_chymotrypsin"/>
</dbReference>